<evidence type="ECO:0000256" key="9">
    <source>
        <dbReference type="PIRSR" id="PIRSR004682-3"/>
    </source>
</evidence>
<organism evidence="11 12">
    <name type="scientific">Gemmobacter aquaticus</name>
    <dbReference type="NCBI Taxonomy" id="490185"/>
    <lineage>
        <taxon>Bacteria</taxon>
        <taxon>Pseudomonadati</taxon>
        <taxon>Pseudomonadota</taxon>
        <taxon>Alphaproteobacteria</taxon>
        <taxon>Rhodobacterales</taxon>
        <taxon>Paracoccaceae</taxon>
        <taxon>Gemmobacter</taxon>
    </lineage>
</organism>
<evidence type="ECO:0000256" key="5">
    <source>
        <dbReference type="ARBA" id="ARBA00023277"/>
    </source>
</evidence>
<feature type="binding site" evidence="10">
    <location>
        <position position="139"/>
    </location>
    <ligand>
        <name>Mg(2+)</name>
        <dbReference type="ChEBI" id="CHEBI:18420"/>
    </ligand>
</feature>
<evidence type="ECO:0000256" key="4">
    <source>
        <dbReference type="ARBA" id="ARBA00022801"/>
    </source>
</evidence>
<dbReference type="Proteomes" id="UP000598196">
    <property type="component" value="Unassembled WGS sequence"/>
</dbReference>
<feature type="site" description="Stabilizes the phosphoryl group" evidence="9">
    <location>
        <position position="114"/>
    </location>
</feature>
<reference evidence="11 12" key="1">
    <citation type="journal article" date="2014" name="Int. J. Syst. Evol. Microbiol.">
        <title>Complete genome sequence of Corynebacterium casei LMG S-19264T (=DSM 44701T), isolated from a smear-ripened cheese.</title>
        <authorList>
            <consortium name="US DOE Joint Genome Institute (JGI-PGF)"/>
            <person name="Walter F."/>
            <person name="Albersmeier A."/>
            <person name="Kalinowski J."/>
            <person name="Ruckert C."/>
        </authorList>
    </citation>
    <scope>NUCLEOTIDE SEQUENCE [LARGE SCALE GENOMIC DNA]</scope>
    <source>
        <strain evidence="11 12">CGMCC 1.7029</strain>
    </source>
</reference>
<feature type="active site" description="Proton donor" evidence="8">
    <location>
        <position position="15"/>
    </location>
</feature>
<feature type="binding site" evidence="10">
    <location>
        <position position="95"/>
    </location>
    <ligand>
        <name>Zn(2+)</name>
        <dbReference type="ChEBI" id="CHEBI:29105"/>
    </ligand>
</feature>
<keyword evidence="10" id="KW-0460">Magnesium</keyword>
<evidence type="ECO:0000313" key="11">
    <source>
        <dbReference type="EMBL" id="GGO35586.1"/>
    </source>
</evidence>
<protein>
    <recommendedName>
        <fullName evidence="6 7">D,D-heptose 1,7-bisphosphate phosphatase</fullName>
        <ecNumber evidence="7">3.1.3.-</ecNumber>
    </recommendedName>
</protein>
<keyword evidence="3 10" id="KW-0479">Metal-binding</keyword>
<dbReference type="PIRSF" id="PIRSF004682">
    <property type="entry name" value="GmhB"/>
    <property type="match status" value="1"/>
</dbReference>
<dbReference type="PANTHER" id="PTHR42891:SF1">
    <property type="entry name" value="D-GLYCERO-BETA-D-MANNO-HEPTOSE-1,7-BISPHOSPHATE 7-PHOSPHATASE"/>
    <property type="match status" value="1"/>
</dbReference>
<evidence type="ECO:0000256" key="8">
    <source>
        <dbReference type="PIRSR" id="PIRSR004682-1"/>
    </source>
</evidence>
<keyword evidence="4 7" id="KW-0378">Hydrolase</keyword>
<keyword evidence="12" id="KW-1185">Reference proteome</keyword>
<feature type="active site" description="Proton donor" evidence="8">
    <location>
        <position position="13"/>
    </location>
</feature>
<evidence type="ECO:0000256" key="2">
    <source>
        <dbReference type="ARBA" id="ARBA00022490"/>
    </source>
</evidence>
<sequence>MEMKSLRPALFLDRDGVLNHDHGYVGSPDRFDWIDGAPQAIRRANDAGYLVFVVTNQSGVARGFFDEAAFHGLMDHIRRDLDARSGGRIDDIRHCPWLPDAPLPQWRRDSDWRKPAAGMLIDLMQTWPVDAARSLMVGDRESDMQAARAAGVAGHLFAGGNLETFLTPLLQQEFQI</sequence>
<dbReference type="GO" id="GO:0005737">
    <property type="term" value="C:cytoplasm"/>
    <property type="evidence" value="ECO:0007669"/>
    <property type="project" value="UniProtKB-SubCell"/>
</dbReference>
<comment type="cofactor">
    <cofactor evidence="10">
        <name>Zn(2+)</name>
        <dbReference type="ChEBI" id="CHEBI:29105"/>
    </cofactor>
</comment>
<dbReference type="NCBIfam" id="TIGR01662">
    <property type="entry name" value="HAD-SF-IIIA"/>
    <property type="match status" value="1"/>
</dbReference>
<keyword evidence="2 7" id="KW-0963">Cytoplasm</keyword>
<dbReference type="InterPro" id="IPR023214">
    <property type="entry name" value="HAD_sf"/>
</dbReference>
<dbReference type="GO" id="GO:0005975">
    <property type="term" value="P:carbohydrate metabolic process"/>
    <property type="evidence" value="ECO:0007669"/>
    <property type="project" value="InterPro"/>
</dbReference>
<dbReference type="Gene3D" id="3.40.50.1000">
    <property type="entry name" value="HAD superfamily/HAD-like"/>
    <property type="match status" value="1"/>
</dbReference>
<evidence type="ECO:0000256" key="7">
    <source>
        <dbReference type="PIRNR" id="PIRNR004682"/>
    </source>
</evidence>
<dbReference type="InterPro" id="IPR036412">
    <property type="entry name" value="HAD-like_sf"/>
</dbReference>
<accession>A0A917YNU1</accession>
<dbReference type="RefSeq" id="WP_188781595.1">
    <property type="nucleotide sequence ID" value="NZ_BMLP01000006.1"/>
</dbReference>
<evidence type="ECO:0000256" key="3">
    <source>
        <dbReference type="ARBA" id="ARBA00022723"/>
    </source>
</evidence>
<evidence type="ECO:0000256" key="10">
    <source>
        <dbReference type="PIRSR" id="PIRSR004682-4"/>
    </source>
</evidence>
<proteinExistence type="inferred from homology"/>
<dbReference type="AlphaFoldDB" id="A0A917YNU1"/>
<feature type="binding site" evidence="10">
    <location>
        <position position="13"/>
    </location>
    <ligand>
        <name>Mg(2+)</name>
        <dbReference type="ChEBI" id="CHEBI:18420"/>
    </ligand>
</feature>
<dbReference type="EMBL" id="BMLP01000006">
    <property type="protein sequence ID" value="GGO35586.1"/>
    <property type="molecule type" value="Genomic_DNA"/>
</dbReference>
<dbReference type="Pfam" id="PF13242">
    <property type="entry name" value="Hydrolase_like"/>
    <property type="match status" value="1"/>
</dbReference>
<dbReference type="InterPro" id="IPR006549">
    <property type="entry name" value="HAD-SF_hydro_IIIA"/>
</dbReference>
<comment type="similarity">
    <text evidence="7">Belongs to the gmhB family.</text>
</comment>
<dbReference type="GO" id="GO:0016791">
    <property type="term" value="F:phosphatase activity"/>
    <property type="evidence" value="ECO:0007669"/>
    <property type="project" value="InterPro"/>
</dbReference>
<dbReference type="GO" id="GO:0046872">
    <property type="term" value="F:metal ion binding"/>
    <property type="evidence" value="ECO:0007669"/>
    <property type="project" value="UniProtKB-KW"/>
</dbReference>
<feature type="binding site" evidence="10">
    <location>
        <position position="15"/>
    </location>
    <ligand>
        <name>Mg(2+)</name>
        <dbReference type="ChEBI" id="CHEBI:18420"/>
    </ligand>
</feature>
<dbReference type="PANTHER" id="PTHR42891">
    <property type="entry name" value="D-GLYCERO-BETA-D-MANNO-HEPTOSE-1,7-BISPHOSPHATE 7-PHOSPHATASE"/>
    <property type="match status" value="1"/>
</dbReference>
<evidence type="ECO:0000256" key="1">
    <source>
        <dbReference type="ARBA" id="ARBA00004496"/>
    </source>
</evidence>
<comment type="cofactor">
    <cofactor evidence="10">
        <name>Mg(2+)</name>
        <dbReference type="ChEBI" id="CHEBI:18420"/>
    </cofactor>
</comment>
<feature type="site" description="Contributes to substrate recognition" evidence="9">
    <location>
        <position position="113"/>
    </location>
</feature>
<comment type="caution">
    <text evidence="11">The sequence shown here is derived from an EMBL/GenBank/DDBJ whole genome shotgun (WGS) entry which is preliminary data.</text>
</comment>
<feature type="site" description="Stabilizes the phosphoryl group" evidence="9">
    <location>
        <position position="55"/>
    </location>
</feature>
<keyword evidence="5 7" id="KW-0119">Carbohydrate metabolism</keyword>
<dbReference type="InterPro" id="IPR004446">
    <property type="entry name" value="Heptose_bisP_phosphatase"/>
</dbReference>
<dbReference type="NCBIfam" id="TIGR01656">
    <property type="entry name" value="Histidinol-ppas"/>
    <property type="match status" value="1"/>
</dbReference>
<gene>
    <name evidence="11" type="ORF">GCM10010991_28100</name>
</gene>
<comment type="subcellular location">
    <subcellularLocation>
        <location evidence="1 7">Cytoplasm</location>
    </subcellularLocation>
</comment>
<dbReference type="EC" id="3.1.3.-" evidence="7"/>
<evidence type="ECO:0000313" key="12">
    <source>
        <dbReference type="Proteomes" id="UP000598196"/>
    </source>
</evidence>
<dbReference type="CDD" id="cd07503">
    <property type="entry name" value="HAD_HisB-N"/>
    <property type="match status" value="1"/>
</dbReference>
<keyword evidence="10" id="KW-0862">Zinc</keyword>
<name>A0A917YNU1_9RHOB</name>
<dbReference type="SUPFAM" id="SSF56784">
    <property type="entry name" value="HAD-like"/>
    <property type="match status" value="1"/>
</dbReference>
<evidence type="ECO:0000256" key="6">
    <source>
        <dbReference type="ARBA" id="ARBA00031828"/>
    </source>
</evidence>
<dbReference type="InterPro" id="IPR006543">
    <property type="entry name" value="Histidinol-phos"/>
</dbReference>